<accession>A0A916R4P7</accession>
<reference evidence="3" key="1">
    <citation type="journal article" date="2014" name="Int. J. Syst. Evol. Microbiol.">
        <title>Complete genome sequence of Corynebacterium casei LMG S-19264T (=DSM 44701T), isolated from a smear-ripened cheese.</title>
        <authorList>
            <consortium name="US DOE Joint Genome Institute (JGI-PGF)"/>
            <person name="Walter F."/>
            <person name="Albersmeier A."/>
            <person name="Kalinowski J."/>
            <person name="Ruckert C."/>
        </authorList>
    </citation>
    <scope>NUCLEOTIDE SEQUENCE</scope>
    <source>
        <strain evidence="3">CGMCC 1.15880</strain>
    </source>
</reference>
<name>A0A916R4P7_9RHOB</name>
<evidence type="ECO:0000313" key="3">
    <source>
        <dbReference type="EMBL" id="GGA33680.1"/>
    </source>
</evidence>
<feature type="domain" description="DUF7737" evidence="2">
    <location>
        <begin position="708"/>
        <end position="809"/>
    </location>
</feature>
<organism evidence="3 4">
    <name type="scientific">Neptunicoccus cionae</name>
    <dbReference type="NCBI Taxonomy" id="2035344"/>
    <lineage>
        <taxon>Bacteria</taxon>
        <taxon>Pseudomonadati</taxon>
        <taxon>Pseudomonadota</taxon>
        <taxon>Alphaproteobacteria</taxon>
        <taxon>Rhodobacterales</taxon>
        <taxon>Paracoccaceae</taxon>
        <taxon>Neptunicoccus</taxon>
    </lineage>
</organism>
<keyword evidence="4" id="KW-1185">Reference proteome</keyword>
<dbReference type="InterPro" id="IPR056639">
    <property type="entry name" value="DUF7737"/>
</dbReference>
<dbReference type="AlphaFoldDB" id="A0A916R4P7"/>
<evidence type="ECO:0000313" key="4">
    <source>
        <dbReference type="Proteomes" id="UP000628017"/>
    </source>
</evidence>
<comment type="caution">
    <text evidence="3">The sequence shown here is derived from an EMBL/GenBank/DDBJ whole genome shotgun (WGS) entry which is preliminary data.</text>
</comment>
<dbReference type="RefSeq" id="WP_188678908.1">
    <property type="nucleotide sequence ID" value="NZ_BMKA01000012.1"/>
</dbReference>
<reference evidence="3" key="2">
    <citation type="submission" date="2020-09" db="EMBL/GenBank/DDBJ databases">
        <authorList>
            <person name="Sun Q."/>
            <person name="Zhou Y."/>
        </authorList>
    </citation>
    <scope>NUCLEOTIDE SEQUENCE</scope>
    <source>
        <strain evidence="3">CGMCC 1.15880</strain>
    </source>
</reference>
<evidence type="ECO:0000259" key="1">
    <source>
        <dbReference type="Pfam" id="PF13569"/>
    </source>
</evidence>
<sequence length="811" mass="90527">MKRLLAILGLRNSAASQTGEAKAVLAQIIEEIVAVRREQNTGWDGVKSLKDSARWRALMEEPREVQVSVALAALAKNKRGMSGGGGWDYWLRRDIPFSIARLILQKKSIKISEEDLVRLVNKATQTDHLEYQFPVSTVLGACERHLAEQAPTKALRRALEAFVRRTETEGHATQAVRKMGIRAKAMLNPNAAGGAASLPSGAFSKKLMQWVGKEPSRVALASHLNEAFDKSKPTKTWLKEGAARTKLVSDLWDQLSIWLESEVPDPSKPDMSLDLLKSLIWLAPPEMAPQIGRFCQVCFKKVPQIGARSIKLGNACLLALEGMGTNFAAVAELSRLLRDIKYASVRDQIAQRLARVAKSAGLDVTELEDRSLPDFGLNQEGYVEVALERYCATLRVTALETKLAWRSSNGKELKSIPKQVRENHPETLKALKSKQKDIENARKATVARLEASWVDSLDWDLEEWRTLFEQHPVRRQITRSLIWQLTCGDATVSGLPSDAGWVGPDGAPVELPEKARVSLWHPLNCDPETVLSWRRNIIQAGLTQPIKQVYREVYVLTEAERQTEVYSNRFAAHILRQHQFKALCDARGWRFNLMGAHFDGHNIPERPLPSLGLKAEYTVEVVEDGQASETGISSHVATDQVSFLDTENNRVPLTEVEPIVFSELMREVDLFVAVSSVANDPAWTDGGPEGRFGRYWHEHAFGDLSQSAQSRKELLEDILPSLAIAQRCSIEGKFLVVRGKLNDYVIHLGSSNIQIRPSNRYLCIVPGRRNSEATRLPFAGDGTFSIILSKAYMLIDDDKIIDKTILAQLSH</sequence>
<dbReference type="Pfam" id="PF13569">
    <property type="entry name" value="DUF4132"/>
    <property type="match status" value="1"/>
</dbReference>
<gene>
    <name evidence="3" type="ORF">GCM10011498_38620</name>
</gene>
<proteinExistence type="predicted"/>
<feature type="domain" description="DUF4132" evidence="1">
    <location>
        <begin position="410"/>
        <end position="589"/>
    </location>
</feature>
<dbReference type="InterPro" id="IPR025406">
    <property type="entry name" value="DUF4132"/>
</dbReference>
<dbReference type="Pfam" id="PF24879">
    <property type="entry name" value="DUF7737"/>
    <property type="match status" value="1"/>
</dbReference>
<dbReference type="EMBL" id="BMKA01000012">
    <property type="protein sequence ID" value="GGA33680.1"/>
    <property type="molecule type" value="Genomic_DNA"/>
</dbReference>
<evidence type="ECO:0000259" key="2">
    <source>
        <dbReference type="Pfam" id="PF24879"/>
    </source>
</evidence>
<evidence type="ECO:0008006" key="5">
    <source>
        <dbReference type="Google" id="ProtNLM"/>
    </source>
</evidence>
<protein>
    <recommendedName>
        <fullName evidence="5">DUF4132 domain-containing protein</fullName>
    </recommendedName>
</protein>
<dbReference type="Proteomes" id="UP000628017">
    <property type="component" value="Unassembled WGS sequence"/>
</dbReference>